<keyword evidence="1" id="KW-0812">Transmembrane</keyword>
<organism evidence="2 3">
    <name type="scientific">Tetraparma gracilis</name>
    <dbReference type="NCBI Taxonomy" id="2962635"/>
    <lineage>
        <taxon>Eukaryota</taxon>
        <taxon>Sar</taxon>
        <taxon>Stramenopiles</taxon>
        <taxon>Ochrophyta</taxon>
        <taxon>Bolidophyceae</taxon>
        <taxon>Parmales</taxon>
        <taxon>Triparmaceae</taxon>
        <taxon>Tetraparma</taxon>
    </lineage>
</organism>
<evidence type="ECO:0000313" key="2">
    <source>
        <dbReference type="EMBL" id="GMI39529.1"/>
    </source>
</evidence>
<gene>
    <name evidence="2" type="ORF">TeGR_g11285</name>
</gene>
<accession>A0ABQ6N4J5</accession>
<keyword evidence="1" id="KW-1133">Transmembrane helix</keyword>
<sequence>MVFFTNGILRLGIYVVLSILTFHGSTICILPGVFLIFTGLFYALGFMVGKYEEREIAGSASYNPVPGERVPISAGGGAAAAAPPAAKSGGYDF</sequence>
<evidence type="ECO:0000256" key="1">
    <source>
        <dbReference type="SAM" id="Phobius"/>
    </source>
</evidence>
<protein>
    <submittedName>
        <fullName evidence="2">Uncharacterized protein</fullName>
    </submittedName>
</protein>
<dbReference type="EMBL" id="BRYB01002092">
    <property type="protein sequence ID" value="GMI39529.1"/>
    <property type="molecule type" value="Genomic_DNA"/>
</dbReference>
<keyword evidence="3" id="KW-1185">Reference proteome</keyword>
<evidence type="ECO:0000313" key="3">
    <source>
        <dbReference type="Proteomes" id="UP001165060"/>
    </source>
</evidence>
<comment type="caution">
    <text evidence="2">The sequence shown here is derived from an EMBL/GenBank/DDBJ whole genome shotgun (WGS) entry which is preliminary data.</text>
</comment>
<dbReference type="Proteomes" id="UP001165060">
    <property type="component" value="Unassembled WGS sequence"/>
</dbReference>
<name>A0ABQ6N4J5_9STRA</name>
<reference evidence="2 3" key="1">
    <citation type="journal article" date="2023" name="Commun. Biol.">
        <title>Genome analysis of Parmales, the sister group of diatoms, reveals the evolutionary specialization of diatoms from phago-mixotrophs to photoautotrophs.</title>
        <authorList>
            <person name="Ban H."/>
            <person name="Sato S."/>
            <person name="Yoshikawa S."/>
            <person name="Yamada K."/>
            <person name="Nakamura Y."/>
            <person name="Ichinomiya M."/>
            <person name="Sato N."/>
            <person name="Blanc-Mathieu R."/>
            <person name="Endo H."/>
            <person name="Kuwata A."/>
            <person name="Ogata H."/>
        </authorList>
    </citation>
    <scope>NUCLEOTIDE SEQUENCE [LARGE SCALE GENOMIC DNA]</scope>
</reference>
<feature type="transmembrane region" description="Helical" evidence="1">
    <location>
        <begin position="12"/>
        <end position="44"/>
    </location>
</feature>
<proteinExistence type="predicted"/>
<keyword evidence="1" id="KW-0472">Membrane</keyword>